<dbReference type="GO" id="GO:0030042">
    <property type="term" value="P:actin filament depolymerization"/>
    <property type="evidence" value="ECO:0007669"/>
    <property type="project" value="InterPro"/>
</dbReference>
<dbReference type="Pfam" id="PF00241">
    <property type="entry name" value="Cofilin_ADF"/>
    <property type="match status" value="1"/>
</dbReference>
<dbReference type="InterPro" id="IPR002108">
    <property type="entry name" value="ADF-H"/>
</dbReference>
<dbReference type="Proteomes" id="UP000239899">
    <property type="component" value="Unassembled WGS sequence"/>
</dbReference>
<keyword evidence="2" id="KW-0009">Actin-binding</keyword>
<feature type="domain" description="ADF-H" evidence="4">
    <location>
        <begin position="190"/>
        <end position="322"/>
    </location>
</feature>
<dbReference type="CDD" id="cd11286">
    <property type="entry name" value="ADF_cofilin_like"/>
    <property type="match status" value="1"/>
</dbReference>
<dbReference type="OrthoDB" id="10249245at2759"/>
<evidence type="ECO:0000259" key="4">
    <source>
        <dbReference type="PROSITE" id="PS51263"/>
    </source>
</evidence>
<organism evidence="5 6">
    <name type="scientific">Chlorella sorokiniana</name>
    <name type="common">Freshwater green alga</name>
    <dbReference type="NCBI Taxonomy" id="3076"/>
    <lineage>
        <taxon>Eukaryota</taxon>
        <taxon>Viridiplantae</taxon>
        <taxon>Chlorophyta</taxon>
        <taxon>core chlorophytes</taxon>
        <taxon>Trebouxiophyceae</taxon>
        <taxon>Chlorellales</taxon>
        <taxon>Chlorellaceae</taxon>
        <taxon>Chlorella clade</taxon>
        <taxon>Chlorella</taxon>
    </lineage>
</organism>
<comment type="caution">
    <text evidence="5">The sequence shown here is derived from an EMBL/GenBank/DDBJ whole genome shotgun (WGS) entry which is preliminary data.</text>
</comment>
<dbReference type="PANTHER" id="PTHR11913">
    <property type="entry name" value="COFILIN-RELATED"/>
    <property type="match status" value="1"/>
</dbReference>
<evidence type="ECO:0000256" key="3">
    <source>
        <dbReference type="SAM" id="MobiDB-lite"/>
    </source>
</evidence>
<evidence type="ECO:0000256" key="2">
    <source>
        <dbReference type="ARBA" id="ARBA00023203"/>
    </source>
</evidence>
<dbReference type="PROSITE" id="PS51263">
    <property type="entry name" value="ADF_H"/>
    <property type="match status" value="1"/>
</dbReference>
<name>A0A2P6TMK6_CHLSO</name>
<comment type="similarity">
    <text evidence="1">Belongs to the actin-binding proteins ADF family.</text>
</comment>
<dbReference type="InterPro" id="IPR017904">
    <property type="entry name" value="ADF/Cofilin"/>
</dbReference>
<keyword evidence="6" id="KW-1185">Reference proteome</keyword>
<dbReference type="Gene3D" id="3.40.20.10">
    <property type="entry name" value="Severin"/>
    <property type="match status" value="1"/>
</dbReference>
<evidence type="ECO:0000313" key="6">
    <source>
        <dbReference type="Proteomes" id="UP000239899"/>
    </source>
</evidence>
<dbReference type="STRING" id="3076.A0A2P6TMK6"/>
<accession>A0A2P6TMK6</accession>
<dbReference type="EMBL" id="LHPG02000011">
    <property type="protein sequence ID" value="PRW45577.1"/>
    <property type="molecule type" value="Genomic_DNA"/>
</dbReference>
<dbReference type="SMART" id="SM00102">
    <property type="entry name" value="ADF"/>
    <property type="match status" value="1"/>
</dbReference>
<evidence type="ECO:0000313" key="5">
    <source>
        <dbReference type="EMBL" id="PRW45577.1"/>
    </source>
</evidence>
<dbReference type="SUPFAM" id="SSF55753">
    <property type="entry name" value="Actin depolymerizing proteins"/>
    <property type="match status" value="1"/>
</dbReference>
<reference evidence="5 6" key="1">
    <citation type="journal article" date="2018" name="Plant J.">
        <title>Genome sequences of Chlorella sorokiniana UTEX 1602 and Micractinium conductrix SAG 241.80: implications to maltose excretion by a green alga.</title>
        <authorList>
            <person name="Arriola M.B."/>
            <person name="Velmurugan N."/>
            <person name="Zhang Y."/>
            <person name="Plunkett M.H."/>
            <person name="Hondzo H."/>
            <person name="Barney B.M."/>
        </authorList>
    </citation>
    <scope>NUCLEOTIDE SEQUENCE [LARGE SCALE GENOMIC DNA]</scope>
    <source>
        <strain evidence="6">UTEX 1602</strain>
    </source>
</reference>
<feature type="compositionally biased region" description="Low complexity" evidence="3">
    <location>
        <begin position="75"/>
        <end position="86"/>
    </location>
</feature>
<protein>
    <submittedName>
        <fullName evidence="5">Actin-depolymerizing factor 6</fullName>
    </submittedName>
</protein>
<sequence length="327" mass="34198">MADATLQSLLSTKAALDLGLISQADFDAVKNAFLRAQQIKAALDVGLIKPEDYEETKREFLGALAGGVAVSSVGGSNGSAPAAAAKPPQPPPKPVSWSIPPPAPPREQLQQQAAAAGAPAAAPQQQAAPAPPAAAAAPPTAAAATAAMVAPAAAPARPPVHRVPSNPDVPTNIPKMGGIKQLSQGTSMSGIAVTEDAVNLFYLMRLKATYKWAMWQVDDSGQSVVIAAVGDKQSSWADFLAALPDADCRYGVFDFDFTTPDGQKLHKMIFLNWAPDSARVKAKMMYASTKDFFKSHLDGLSLEFQASDLDEISEQEVGDAVRALKRG</sequence>
<proteinExistence type="inferred from homology"/>
<dbReference type="InterPro" id="IPR029006">
    <property type="entry name" value="ADF-H/Gelsolin-like_dom_sf"/>
</dbReference>
<dbReference type="AlphaFoldDB" id="A0A2P6TMK6"/>
<dbReference type="GO" id="GO:0003779">
    <property type="term" value="F:actin binding"/>
    <property type="evidence" value="ECO:0007669"/>
    <property type="project" value="UniProtKB-KW"/>
</dbReference>
<dbReference type="GO" id="GO:0015629">
    <property type="term" value="C:actin cytoskeleton"/>
    <property type="evidence" value="ECO:0007669"/>
    <property type="project" value="InterPro"/>
</dbReference>
<feature type="region of interest" description="Disordered" evidence="3">
    <location>
        <begin position="75"/>
        <end position="138"/>
    </location>
</feature>
<feature type="compositionally biased region" description="Pro residues" evidence="3">
    <location>
        <begin position="87"/>
        <end position="105"/>
    </location>
</feature>
<feature type="compositionally biased region" description="Low complexity" evidence="3">
    <location>
        <begin position="106"/>
        <end position="138"/>
    </location>
</feature>
<gene>
    <name evidence="5" type="ORF">C2E21_6060</name>
</gene>
<evidence type="ECO:0000256" key="1">
    <source>
        <dbReference type="ARBA" id="ARBA00006844"/>
    </source>
</evidence>